<sequence>MTDLSREEAVARVEDLVARVETDRMPVPVREVWVFGDVTLGLDPVERLDVYLTKDILVGGDDSDTDPDDLALGVDGIGETVRADWAAEHTEHVRTNANGYAAPEKCLAAHLVGDDEPVHLEVCNASFDDNVTQRLEGALATGNYEQILDPRGACLWVDAEPRRGSSDESDGGQRSEDAFEKLREGEFVLPTLSGALEMLGAEPGVAEEAADALRAYRAEQEGATVRGDVV</sequence>
<dbReference type="OrthoDB" id="338759at2157"/>
<comment type="caution">
    <text evidence="1">The sequence shown here is derived from an EMBL/GenBank/DDBJ whole genome shotgun (WGS) entry which is preliminary data.</text>
</comment>
<reference evidence="1 2" key="1">
    <citation type="journal article" date="2014" name="PLoS Genet.">
        <title>Phylogenetically driven sequencing of extremely halophilic archaea reveals strategies for static and dynamic osmo-response.</title>
        <authorList>
            <person name="Becker E.A."/>
            <person name="Seitzer P.M."/>
            <person name="Tritt A."/>
            <person name="Larsen D."/>
            <person name="Krusor M."/>
            <person name="Yao A.I."/>
            <person name="Wu D."/>
            <person name="Madern D."/>
            <person name="Eisen J.A."/>
            <person name="Darling A.E."/>
            <person name="Facciotti M.T."/>
        </authorList>
    </citation>
    <scope>NUCLEOTIDE SEQUENCE [LARGE SCALE GENOMIC DNA]</scope>
    <source>
        <strain evidence="1 2">2-9-1</strain>
    </source>
</reference>
<evidence type="ECO:0000313" key="2">
    <source>
        <dbReference type="Proteomes" id="UP000011626"/>
    </source>
</evidence>
<dbReference type="eggNOG" id="arCOG04683">
    <property type="taxonomic scope" value="Archaea"/>
</dbReference>
<dbReference type="PATRIC" id="fig|797114.5.peg.121"/>
<keyword evidence="2" id="KW-1185">Reference proteome</keyword>
<dbReference type="EMBL" id="AOIU01000004">
    <property type="protein sequence ID" value="ELZ30195.1"/>
    <property type="molecule type" value="Genomic_DNA"/>
</dbReference>
<dbReference type="Pfam" id="PF23378">
    <property type="entry name" value="DUF7095"/>
    <property type="match status" value="1"/>
</dbReference>
<dbReference type="InterPro" id="IPR055521">
    <property type="entry name" value="DUF7095"/>
</dbReference>
<name>M0D427_9EURY</name>
<dbReference type="RefSeq" id="WP_006881780.1">
    <property type="nucleotide sequence ID" value="NZ_AOIU01000004.1"/>
</dbReference>
<dbReference type="Proteomes" id="UP000011626">
    <property type="component" value="Unassembled WGS sequence"/>
</dbReference>
<evidence type="ECO:0000313" key="1">
    <source>
        <dbReference type="EMBL" id="ELZ30195.1"/>
    </source>
</evidence>
<accession>M0D427</accession>
<gene>
    <name evidence="1" type="ORF">C475_00632</name>
</gene>
<protein>
    <submittedName>
        <fullName evidence="1">Uncharacterized protein</fullName>
    </submittedName>
</protein>
<organism evidence="1 2">
    <name type="scientific">Halosimplex carlsbadense 2-9-1</name>
    <dbReference type="NCBI Taxonomy" id="797114"/>
    <lineage>
        <taxon>Archaea</taxon>
        <taxon>Methanobacteriati</taxon>
        <taxon>Methanobacteriota</taxon>
        <taxon>Stenosarchaea group</taxon>
        <taxon>Halobacteria</taxon>
        <taxon>Halobacteriales</taxon>
        <taxon>Haloarculaceae</taxon>
        <taxon>Halosimplex</taxon>
    </lineage>
</organism>
<proteinExistence type="predicted"/>
<dbReference type="AlphaFoldDB" id="M0D427"/>